<feature type="transmembrane region" description="Helical" evidence="6">
    <location>
        <begin position="472"/>
        <end position="495"/>
    </location>
</feature>
<comment type="subcellular location">
    <subcellularLocation>
        <location evidence="1">Membrane</location>
        <topology evidence="1">Multi-pass membrane protein</topology>
    </subcellularLocation>
</comment>
<feature type="transmembrane region" description="Helical" evidence="6">
    <location>
        <begin position="141"/>
        <end position="158"/>
    </location>
</feature>
<evidence type="ECO:0000256" key="6">
    <source>
        <dbReference type="SAM" id="Phobius"/>
    </source>
</evidence>
<evidence type="ECO:0000256" key="4">
    <source>
        <dbReference type="ARBA" id="ARBA00023136"/>
    </source>
</evidence>
<name>A0A3B3Y2M5_9TELE</name>
<dbReference type="Ensembl" id="ENSPMET00000014989.1">
    <property type="protein sequence ID" value="ENSPMEP00000021556.1"/>
    <property type="gene ID" value="ENSPMEG00000001838.1"/>
</dbReference>
<feature type="transmembrane region" description="Helical" evidence="6">
    <location>
        <begin position="415"/>
        <end position="435"/>
    </location>
</feature>
<dbReference type="SUPFAM" id="SSF103473">
    <property type="entry name" value="MFS general substrate transporter"/>
    <property type="match status" value="1"/>
</dbReference>
<feature type="domain" description="Major facilitator superfamily (MFS) profile" evidence="7">
    <location>
        <begin position="21"/>
        <end position="500"/>
    </location>
</feature>
<dbReference type="InterPro" id="IPR020846">
    <property type="entry name" value="MFS_dom"/>
</dbReference>
<evidence type="ECO:0000256" key="2">
    <source>
        <dbReference type="ARBA" id="ARBA00022692"/>
    </source>
</evidence>
<sequence length="530" mass="58996">MSSFGDVLKEVGEFGLFQKSLLVALCIPSIFPAFDVSSQVFTGLSFSHSCNTDWILERGPNLTKERQRNLTIPVDQDGRFETCVMFTPVDLDLETIEAHGLNRTTECIDGWDYEVQQGASSLVTDFDLVCSKGGLIEASQSIFMAGVLVGCLVFGAISDRFGRRFAVLLSILLLLLFGVITAFSPNIYVYIIFKFLCGSSGVTFLLIWFPAVEWTDVSKSALCTTTIIAFFSIGQMLLSGVAYLIRNWRILQLVLFSPLIVILLLFFWFLPESSRWLVTHNRKEEAVKELLRAARVNKRRVPGDLLDKVNLETTPDRKNMTDILRTSYLRKRTLIMSFNWFAASFLFYGLSLNIGSFGLNIYLTQLIFGAVEIPANVACLTMIQRFGRRICQAGFLFLGGVSCLVATAVPRGNHIIIAMMGKFSATAAFTTAYVYTAELYPTDIRHSGMGVNSMCARVAGILSPLVRLLQAYHYSVPMVVYGIIPMAAGCFSLLLPETLNVELQDHIELKKSTNAPEGSQRFDEGMEEKP</sequence>
<evidence type="ECO:0000256" key="5">
    <source>
        <dbReference type="SAM" id="MobiDB-lite"/>
    </source>
</evidence>
<feature type="transmembrane region" description="Helical" evidence="6">
    <location>
        <begin position="189"/>
        <end position="209"/>
    </location>
</feature>
<dbReference type="STRING" id="48701.ENSPMEP00000021556"/>
<feature type="region of interest" description="Disordered" evidence="5">
    <location>
        <begin position="510"/>
        <end position="530"/>
    </location>
</feature>
<dbReference type="Proteomes" id="UP000261480">
    <property type="component" value="Unplaced"/>
</dbReference>
<reference evidence="8" key="2">
    <citation type="submission" date="2025-09" db="UniProtKB">
        <authorList>
            <consortium name="Ensembl"/>
        </authorList>
    </citation>
    <scope>IDENTIFICATION</scope>
</reference>
<dbReference type="Gene3D" id="1.20.1250.20">
    <property type="entry name" value="MFS general substrate transporter like domains"/>
    <property type="match status" value="1"/>
</dbReference>
<dbReference type="InterPro" id="IPR005828">
    <property type="entry name" value="MFS_sugar_transport-like"/>
</dbReference>
<dbReference type="PROSITE" id="PS50850">
    <property type="entry name" value="MFS"/>
    <property type="match status" value="1"/>
</dbReference>
<evidence type="ECO:0000259" key="7">
    <source>
        <dbReference type="PROSITE" id="PS50850"/>
    </source>
</evidence>
<dbReference type="AlphaFoldDB" id="A0A3B3Y2M5"/>
<feature type="transmembrane region" description="Helical" evidence="6">
    <location>
        <begin position="334"/>
        <end position="355"/>
    </location>
</feature>
<dbReference type="GO" id="GO:0016020">
    <property type="term" value="C:membrane"/>
    <property type="evidence" value="ECO:0007669"/>
    <property type="project" value="UniProtKB-SubCell"/>
</dbReference>
<dbReference type="PANTHER" id="PTHR24064">
    <property type="entry name" value="SOLUTE CARRIER FAMILY 22 MEMBER"/>
    <property type="match status" value="1"/>
</dbReference>
<proteinExistence type="predicted"/>
<keyword evidence="3 6" id="KW-1133">Transmembrane helix</keyword>
<reference evidence="8" key="1">
    <citation type="submission" date="2025-08" db="UniProtKB">
        <authorList>
            <consortium name="Ensembl"/>
        </authorList>
    </citation>
    <scope>IDENTIFICATION</scope>
</reference>
<feature type="transmembrane region" description="Helical" evidence="6">
    <location>
        <begin position="390"/>
        <end position="409"/>
    </location>
</feature>
<accession>A0A3B3Y2M5</accession>
<feature type="transmembrane region" description="Helical" evidence="6">
    <location>
        <begin position="221"/>
        <end position="244"/>
    </location>
</feature>
<protein>
    <recommendedName>
        <fullName evidence="7">Major facilitator superfamily (MFS) profile domain-containing protein</fullName>
    </recommendedName>
</protein>
<keyword evidence="9" id="KW-1185">Reference proteome</keyword>
<evidence type="ECO:0000313" key="9">
    <source>
        <dbReference type="Proteomes" id="UP000261480"/>
    </source>
</evidence>
<dbReference type="InterPro" id="IPR036259">
    <property type="entry name" value="MFS_trans_sf"/>
</dbReference>
<dbReference type="Pfam" id="PF00083">
    <property type="entry name" value="Sugar_tr"/>
    <property type="match status" value="1"/>
</dbReference>
<feature type="transmembrane region" description="Helical" evidence="6">
    <location>
        <begin position="250"/>
        <end position="270"/>
    </location>
</feature>
<feature type="transmembrane region" description="Helical" evidence="6">
    <location>
        <begin position="361"/>
        <end position="383"/>
    </location>
</feature>
<keyword evidence="4 6" id="KW-0472">Membrane</keyword>
<organism evidence="8 9">
    <name type="scientific">Poecilia mexicana</name>
    <dbReference type="NCBI Taxonomy" id="48701"/>
    <lineage>
        <taxon>Eukaryota</taxon>
        <taxon>Metazoa</taxon>
        <taxon>Chordata</taxon>
        <taxon>Craniata</taxon>
        <taxon>Vertebrata</taxon>
        <taxon>Euteleostomi</taxon>
        <taxon>Actinopterygii</taxon>
        <taxon>Neopterygii</taxon>
        <taxon>Teleostei</taxon>
        <taxon>Neoteleostei</taxon>
        <taxon>Acanthomorphata</taxon>
        <taxon>Ovalentaria</taxon>
        <taxon>Atherinomorphae</taxon>
        <taxon>Cyprinodontiformes</taxon>
        <taxon>Poeciliidae</taxon>
        <taxon>Poeciliinae</taxon>
        <taxon>Poecilia</taxon>
    </lineage>
</organism>
<evidence type="ECO:0000313" key="8">
    <source>
        <dbReference type="Ensembl" id="ENSPMEP00000021556.1"/>
    </source>
</evidence>
<feature type="compositionally biased region" description="Basic and acidic residues" evidence="5">
    <location>
        <begin position="520"/>
        <end position="530"/>
    </location>
</feature>
<evidence type="ECO:0000256" key="3">
    <source>
        <dbReference type="ARBA" id="ARBA00022989"/>
    </source>
</evidence>
<feature type="transmembrane region" description="Helical" evidence="6">
    <location>
        <begin position="165"/>
        <end position="183"/>
    </location>
</feature>
<evidence type="ECO:0000256" key="1">
    <source>
        <dbReference type="ARBA" id="ARBA00004141"/>
    </source>
</evidence>
<keyword evidence="2 6" id="KW-0812">Transmembrane</keyword>
<dbReference type="GO" id="GO:0022857">
    <property type="term" value="F:transmembrane transporter activity"/>
    <property type="evidence" value="ECO:0007669"/>
    <property type="project" value="InterPro"/>
</dbReference>